<dbReference type="EMBL" id="JAVDVX010000008">
    <property type="protein sequence ID" value="MDR7091904.1"/>
    <property type="molecule type" value="Genomic_DNA"/>
</dbReference>
<sequence>MQDDHSTADWQSKASQAGSGADISMTPKRLEVYTTLLRAGQALSAYELIDQVNLNFSRQLTPISIYRMLEFLEQKHLVRKLKSAGKYIAINQTTQATDQQVLQFLICRECGNVKELGIDQRILVELKACIDSSGFQLKNWELELDCVCTNCSTHGGADTRK</sequence>
<evidence type="ECO:0000256" key="7">
    <source>
        <dbReference type="SAM" id="MobiDB-lite"/>
    </source>
</evidence>
<evidence type="ECO:0000256" key="3">
    <source>
        <dbReference type="ARBA" id="ARBA00022833"/>
    </source>
</evidence>
<dbReference type="PANTHER" id="PTHR33202:SF6">
    <property type="entry name" value="ZINC UPTAKE REGULATION PROTEIN"/>
    <property type="match status" value="1"/>
</dbReference>
<feature type="compositionally biased region" description="Polar residues" evidence="7">
    <location>
        <begin position="8"/>
        <end position="18"/>
    </location>
</feature>
<dbReference type="Gene3D" id="1.10.10.10">
    <property type="entry name" value="Winged helix-like DNA-binding domain superfamily/Winged helix DNA-binding domain"/>
    <property type="match status" value="1"/>
</dbReference>
<protein>
    <submittedName>
        <fullName evidence="8">Fur family zinc uptake transcriptional regulator</fullName>
    </submittedName>
</protein>
<evidence type="ECO:0000256" key="4">
    <source>
        <dbReference type="ARBA" id="ARBA00023015"/>
    </source>
</evidence>
<evidence type="ECO:0000313" key="9">
    <source>
        <dbReference type="Proteomes" id="UP001253595"/>
    </source>
</evidence>
<organism evidence="8 9">
    <name type="scientific">Cellvibrio fibrivorans</name>
    <dbReference type="NCBI Taxonomy" id="126350"/>
    <lineage>
        <taxon>Bacteria</taxon>
        <taxon>Pseudomonadati</taxon>
        <taxon>Pseudomonadota</taxon>
        <taxon>Gammaproteobacteria</taxon>
        <taxon>Cellvibrionales</taxon>
        <taxon>Cellvibrionaceae</taxon>
        <taxon>Cellvibrio</taxon>
    </lineage>
</organism>
<keyword evidence="5" id="KW-0238">DNA-binding</keyword>
<keyword evidence="3" id="KW-0862">Zinc</keyword>
<dbReference type="Proteomes" id="UP001253595">
    <property type="component" value="Unassembled WGS sequence"/>
</dbReference>
<keyword evidence="2" id="KW-0678">Repressor</keyword>
<feature type="region of interest" description="Disordered" evidence="7">
    <location>
        <begin position="1"/>
        <end position="21"/>
    </location>
</feature>
<name>A0ABU1V368_9GAMM</name>
<evidence type="ECO:0000313" key="8">
    <source>
        <dbReference type="EMBL" id="MDR7091904.1"/>
    </source>
</evidence>
<comment type="caution">
    <text evidence="8">The sequence shown here is derived from an EMBL/GenBank/DDBJ whole genome shotgun (WGS) entry which is preliminary data.</text>
</comment>
<dbReference type="InterPro" id="IPR002481">
    <property type="entry name" value="FUR"/>
</dbReference>
<keyword evidence="4" id="KW-0805">Transcription regulation</keyword>
<gene>
    <name evidence="8" type="ORF">J2X05_003942</name>
</gene>
<accession>A0ABU1V368</accession>
<dbReference type="PANTHER" id="PTHR33202">
    <property type="entry name" value="ZINC UPTAKE REGULATION PROTEIN"/>
    <property type="match status" value="1"/>
</dbReference>
<keyword evidence="6" id="KW-0804">Transcription</keyword>
<comment type="similarity">
    <text evidence="1">Belongs to the Fur family.</text>
</comment>
<dbReference type="Gene3D" id="3.30.1490.190">
    <property type="match status" value="1"/>
</dbReference>
<dbReference type="RefSeq" id="WP_310075686.1">
    <property type="nucleotide sequence ID" value="NZ_JAVDVX010000008.1"/>
</dbReference>
<dbReference type="InterPro" id="IPR036388">
    <property type="entry name" value="WH-like_DNA-bd_sf"/>
</dbReference>
<evidence type="ECO:0000256" key="2">
    <source>
        <dbReference type="ARBA" id="ARBA00022491"/>
    </source>
</evidence>
<dbReference type="SUPFAM" id="SSF46785">
    <property type="entry name" value="Winged helix' DNA-binding domain"/>
    <property type="match status" value="1"/>
</dbReference>
<evidence type="ECO:0000256" key="1">
    <source>
        <dbReference type="ARBA" id="ARBA00007957"/>
    </source>
</evidence>
<evidence type="ECO:0000256" key="5">
    <source>
        <dbReference type="ARBA" id="ARBA00023125"/>
    </source>
</evidence>
<keyword evidence="9" id="KW-1185">Reference proteome</keyword>
<reference evidence="8 9" key="1">
    <citation type="submission" date="2023-07" db="EMBL/GenBank/DDBJ databases">
        <title>Sorghum-associated microbial communities from plants grown in Nebraska, USA.</title>
        <authorList>
            <person name="Schachtman D."/>
        </authorList>
    </citation>
    <scope>NUCLEOTIDE SEQUENCE [LARGE SCALE GENOMIC DNA]</scope>
    <source>
        <strain evidence="8 9">BE190</strain>
    </source>
</reference>
<evidence type="ECO:0000256" key="6">
    <source>
        <dbReference type="ARBA" id="ARBA00023163"/>
    </source>
</evidence>
<dbReference type="InterPro" id="IPR036390">
    <property type="entry name" value="WH_DNA-bd_sf"/>
</dbReference>
<dbReference type="InterPro" id="IPR043135">
    <property type="entry name" value="Fur_C"/>
</dbReference>
<proteinExistence type="inferred from homology"/>
<dbReference type="Pfam" id="PF01475">
    <property type="entry name" value="FUR"/>
    <property type="match status" value="1"/>
</dbReference>